<dbReference type="SUPFAM" id="SSF48371">
    <property type="entry name" value="ARM repeat"/>
    <property type="match status" value="2"/>
</dbReference>
<feature type="repeat" description="HEAT" evidence="4">
    <location>
        <begin position="347"/>
        <end position="384"/>
    </location>
</feature>
<dbReference type="PANTHER" id="PTHR12658:SF0">
    <property type="entry name" value="TUBULIN-SPECIFIC CHAPERONE D"/>
    <property type="match status" value="1"/>
</dbReference>
<gene>
    <name evidence="8" type="primary">TBCD_1</name>
    <name evidence="8" type="ORF">FJT64_003362</name>
</gene>
<feature type="domain" description="Tubulin-folding cofactor D ARM repeats" evidence="7">
    <location>
        <begin position="277"/>
        <end position="514"/>
    </location>
</feature>
<protein>
    <recommendedName>
        <fullName evidence="2">Tubulin-specific chaperone D</fullName>
    </recommendedName>
</protein>
<dbReference type="InterPro" id="IPR016024">
    <property type="entry name" value="ARM-type_fold"/>
</dbReference>
<evidence type="ECO:0000256" key="4">
    <source>
        <dbReference type="PROSITE-ProRule" id="PRU00103"/>
    </source>
</evidence>
<sequence>MTKAAVTPVEDDMENIGLGCALEQFEDLPEVRSLIAELPEIHTDAGLVEARLQRFTTILDYYQEQPHLLDKDLESLLAALFAHLDNFRAPENLVHVTFKYMVMIVKLRGPKSMVRHMPHEVDDMERVLQYLERQNPEDTDCWATRYMLLLWLAILVIIPFNMTSFDDGQREPIAQRIMRVTEVYLHATDKCREVAGLVAARFVTRPDNVQRFLPELIDWTLKTCESDDARLPSLLGALGCLAAVFKHGKRADLLPLAPGVLRRLLASGRLEHANTQIRKLALKSVQRVGLTFLPTRVAAWRYERGQRSLAAGLLQGTPAGDGSVPDGGGGVGQEDESYDVPEEIDEVLEAVLQALRDKDTVVRWSAAKGVGRITNRLPKALADEVLDSLMDIFTLRDNMPAWHGGCLALAELGRRGLLTLSRLPEVIPVLLRALVYDELQGNYSVGAAVRDAACYVCWAFARAYQPDHFRQYALQVAPALLCVALFDREVNCRRAASAAFQENVGRQGTFPHGIEILTTVDYFAVGNRAASFTQLSTFVGQFPEYTKPLISHLLEKKINHWDGAIREVTAKALHNLTPCAVDYTAGYVMDMLRPHCLGIDLNARHGAVLAVAEVVHALSEHARRHGHDATQYIDSATQQFIAGLCDELGRRQMLRGLGGELMRHALCHLIRKASEAELPLRNTPTIASWQALLDDCLTHREEAVRGYAVAALPAFTRAYVTASPADVTAGPSDGGGDVTDGDATSSAAGDGLLDRYLAEVDSDSQNNRRGFALAVGSLPAKLFAGKLQRVLKHLLVCCASTPQTRLWAECRRDGISAVTDVCLTVGVDASDDGSSHVCAANIEEIYDCLLTGLEDYTSDNRGDVGAWIREAAISGLQRVTLMVTGACPELLSDDMVRRTMTGLSQQAVEKIDRTRSVAGAALSALLHADPPVPRVPDRDALLEILPASVCASINWGSERETLPRLSRLLALPVYRPAVLLGLLVSAGGITERLVQQASEQLQRHLKHLPDEGRAEFVREVAAVMERHRRQDRVTLSVIRALEPLLNCGLLDPLFSDAELGDLLASQVRAELARCGEPHKLLAGVDLLCALMQFPAAVQRRCLGQLMVLLCHRFPRIRRAAAGGLFETLLTHGELEGVSEEALERAQTLLSDTDWNEAVDAVRPVRDEVCVALGVPVPQRVKK</sequence>
<comment type="similarity">
    <text evidence="1">Belongs to the TBCD family.</text>
</comment>
<dbReference type="OrthoDB" id="6336275at2759"/>
<evidence type="ECO:0000256" key="3">
    <source>
        <dbReference type="ARBA" id="ARBA00023186"/>
    </source>
</evidence>
<dbReference type="GO" id="GO:0005096">
    <property type="term" value="F:GTPase activator activity"/>
    <property type="evidence" value="ECO:0007669"/>
    <property type="project" value="InterPro"/>
</dbReference>
<evidence type="ECO:0000256" key="2">
    <source>
        <dbReference type="ARBA" id="ARBA00015003"/>
    </source>
</evidence>
<evidence type="ECO:0000313" key="8">
    <source>
        <dbReference type="EMBL" id="KAF0300107.1"/>
    </source>
</evidence>
<evidence type="ECO:0000256" key="5">
    <source>
        <dbReference type="SAM" id="MobiDB-lite"/>
    </source>
</evidence>
<proteinExistence type="inferred from homology"/>
<dbReference type="InterPro" id="IPR022577">
    <property type="entry name" value="TBCD_C"/>
</dbReference>
<evidence type="ECO:0000256" key="1">
    <source>
        <dbReference type="ARBA" id="ARBA00006853"/>
    </source>
</evidence>
<dbReference type="Pfam" id="PF25767">
    <property type="entry name" value="ARM_TBCD_2nd"/>
    <property type="match status" value="1"/>
</dbReference>
<keyword evidence="9" id="KW-1185">Reference proteome</keyword>
<accession>A0A6A4VVR7</accession>
<comment type="caution">
    <text evidence="8">The sequence shown here is derived from an EMBL/GenBank/DDBJ whole genome shotgun (WGS) entry which is preliminary data.</text>
</comment>
<dbReference type="GO" id="GO:0034333">
    <property type="term" value="P:adherens junction assembly"/>
    <property type="evidence" value="ECO:0007669"/>
    <property type="project" value="TreeGrafter"/>
</dbReference>
<evidence type="ECO:0000313" key="9">
    <source>
        <dbReference type="Proteomes" id="UP000440578"/>
    </source>
</evidence>
<dbReference type="EMBL" id="VIIS01001292">
    <property type="protein sequence ID" value="KAF0300108.1"/>
    <property type="molecule type" value="Genomic_DNA"/>
</dbReference>
<dbReference type="GO" id="GO:0048487">
    <property type="term" value="F:beta-tubulin binding"/>
    <property type="evidence" value="ECO:0007669"/>
    <property type="project" value="InterPro"/>
</dbReference>
<dbReference type="Pfam" id="PF12612">
    <property type="entry name" value="TFCD_C"/>
    <property type="match status" value="1"/>
</dbReference>
<evidence type="ECO:0000259" key="6">
    <source>
        <dbReference type="Pfam" id="PF12612"/>
    </source>
</evidence>
<dbReference type="PANTHER" id="PTHR12658">
    <property type="entry name" value="BETA-TUBULIN COFACTOR D"/>
    <property type="match status" value="1"/>
</dbReference>
<dbReference type="GO" id="GO:0007023">
    <property type="term" value="P:post-chaperonin tubulin folding pathway"/>
    <property type="evidence" value="ECO:0007669"/>
    <property type="project" value="InterPro"/>
</dbReference>
<dbReference type="GO" id="GO:0070830">
    <property type="term" value="P:bicellular tight junction assembly"/>
    <property type="evidence" value="ECO:0007669"/>
    <property type="project" value="TreeGrafter"/>
</dbReference>
<dbReference type="InterPro" id="IPR021133">
    <property type="entry name" value="HEAT_type_2"/>
</dbReference>
<feature type="region of interest" description="Disordered" evidence="5">
    <location>
        <begin position="314"/>
        <end position="336"/>
    </location>
</feature>
<dbReference type="InterPro" id="IPR011989">
    <property type="entry name" value="ARM-like"/>
</dbReference>
<dbReference type="InterPro" id="IPR033162">
    <property type="entry name" value="TBCD"/>
</dbReference>
<reference evidence="8 9" key="1">
    <citation type="submission" date="2019-07" db="EMBL/GenBank/DDBJ databases">
        <title>Draft genome assembly of a fouling barnacle, Amphibalanus amphitrite (Darwin, 1854): The first reference genome for Thecostraca.</title>
        <authorList>
            <person name="Kim W."/>
        </authorList>
    </citation>
    <scope>NUCLEOTIDE SEQUENCE [LARGE SCALE GENOMIC DNA]</scope>
    <source>
        <strain evidence="8">SNU_AA5</strain>
        <tissue evidence="8">Soma without cirri and trophi</tissue>
    </source>
</reference>
<dbReference type="GO" id="GO:0016328">
    <property type="term" value="C:lateral plasma membrane"/>
    <property type="evidence" value="ECO:0007669"/>
    <property type="project" value="TreeGrafter"/>
</dbReference>
<dbReference type="Gene3D" id="1.25.10.10">
    <property type="entry name" value="Leucine-rich Repeat Variant"/>
    <property type="match status" value="2"/>
</dbReference>
<organism evidence="8 9">
    <name type="scientific">Amphibalanus amphitrite</name>
    <name type="common">Striped barnacle</name>
    <name type="synonym">Balanus amphitrite</name>
    <dbReference type="NCBI Taxonomy" id="1232801"/>
    <lineage>
        <taxon>Eukaryota</taxon>
        <taxon>Metazoa</taxon>
        <taxon>Ecdysozoa</taxon>
        <taxon>Arthropoda</taxon>
        <taxon>Crustacea</taxon>
        <taxon>Multicrustacea</taxon>
        <taxon>Cirripedia</taxon>
        <taxon>Thoracica</taxon>
        <taxon>Thoracicalcarea</taxon>
        <taxon>Balanomorpha</taxon>
        <taxon>Balanoidea</taxon>
        <taxon>Balanidae</taxon>
        <taxon>Amphibalaninae</taxon>
        <taxon>Amphibalanus</taxon>
    </lineage>
</organism>
<keyword evidence="3" id="KW-0143">Chaperone</keyword>
<evidence type="ECO:0000259" key="7">
    <source>
        <dbReference type="Pfam" id="PF25767"/>
    </source>
</evidence>
<dbReference type="PROSITE" id="PS50077">
    <property type="entry name" value="HEAT_REPEAT"/>
    <property type="match status" value="1"/>
</dbReference>
<dbReference type="AlphaFoldDB" id="A0A6A4VVR7"/>
<dbReference type="InterPro" id="IPR058033">
    <property type="entry name" value="ARM_TBCD_2nd"/>
</dbReference>
<dbReference type="GO" id="GO:0000226">
    <property type="term" value="P:microtubule cytoskeleton organization"/>
    <property type="evidence" value="ECO:0007669"/>
    <property type="project" value="TreeGrafter"/>
</dbReference>
<dbReference type="Proteomes" id="UP000440578">
    <property type="component" value="Unassembled WGS sequence"/>
</dbReference>
<dbReference type="Pfam" id="PF23579">
    <property type="entry name" value="ARM_TBCD"/>
    <property type="match status" value="1"/>
</dbReference>
<dbReference type="EMBL" id="VIIS01001292">
    <property type="protein sequence ID" value="KAF0300107.1"/>
    <property type="molecule type" value="Genomic_DNA"/>
</dbReference>
<feature type="domain" description="Tubulin-folding cofactor D C-terminal" evidence="6">
    <location>
        <begin position="898"/>
        <end position="1079"/>
    </location>
</feature>
<name>A0A6A4VVR7_AMPAM</name>
<dbReference type="GO" id="GO:0007021">
    <property type="term" value="P:tubulin complex assembly"/>
    <property type="evidence" value="ECO:0007669"/>
    <property type="project" value="InterPro"/>
</dbReference>